<dbReference type="InterPro" id="IPR042112">
    <property type="entry name" value="P_AcTrfase_dom2"/>
</dbReference>
<dbReference type="EMBL" id="JABEVU030000001">
    <property type="protein sequence ID" value="MDB0580886.1"/>
    <property type="molecule type" value="Genomic_DNA"/>
</dbReference>
<dbReference type="NCBIfam" id="TIGR00651">
    <property type="entry name" value="pta"/>
    <property type="match status" value="1"/>
</dbReference>
<evidence type="ECO:0000256" key="5">
    <source>
        <dbReference type="ARBA" id="ARBA00021528"/>
    </source>
</evidence>
<dbReference type="Pfam" id="PF01515">
    <property type="entry name" value="PTA_PTB"/>
    <property type="match status" value="1"/>
</dbReference>
<dbReference type="PANTHER" id="PTHR43356">
    <property type="entry name" value="PHOSPHATE ACETYLTRANSFERASE"/>
    <property type="match status" value="1"/>
</dbReference>
<dbReference type="Gene3D" id="3.40.50.10950">
    <property type="match status" value="1"/>
</dbReference>
<dbReference type="InterPro" id="IPR042113">
    <property type="entry name" value="P_AcTrfase_dom1"/>
</dbReference>
<accession>A0A0C2HFC1</accession>
<evidence type="ECO:0000256" key="8">
    <source>
        <dbReference type="ARBA" id="ARBA00031108"/>
    </source>
</evidence>
<dbReference type="InterPro" id="IPR002505">
    <property type="entry name" value="PTA_PTB"/>
</dbReference>
<dbReference type="GO" id="GO:0006085">
    <property type="term" value="P:acetyl-CoA biosynthetic process"/>
    <property type="evidence" value="ECO:0007669"/>
    <property type="project" value="UniProtKB-UniPathway"/>
</dbReference>
<feature type="domain" description="Phosphate acetyl/butaryl transferase" evidence="9">
    <location>
        <begin position="4"/>
        <end position="319"/>
    </location>
</feature>
<comment type="caution">
    <text evidence="10">The sequence shown here is derived from an EMBL/GenBank/DDBJ whole genome shotgun (WGS) entry which is preliminary data.</text>
</comment>
<sequence>MSQFLENLKSNLEDRNIEIVFPEGTDPRILTAAVELAETTYVRPIVLGDESGIKALAEKEGLDISKLEMIDPATYEDKQVLADEFVKRRKGKVTSDQALEILNDVNYLGTMLVYTGRAQGLVSGAVHSTPDTVRPALQIIKTKPGVTRTSGVFFMLRGDELYVMGDCAINPELNAEEMAEVAVEAAKTAKSFKMDPRVALLSFSTRGSAKTEETEKVKLATQYAKEKLPEVPIDGELQFDAAFVPGVAEKKAPDSELKGRANVFIFPSLEAGNIGYKIAQRLGGFEAYGPILQGLNQPVNDLSRGCSKDEVFNLALFTATQALTQDDA</sequence>
<dbReference type="STRING" id="45670.SN16_08725"/>
<dbReference type="Proteomes" id="UP000527860">
    <property type="component" value="Unassembled WGS sequence"/>
</dbReference>
<keyword evidence="7 11" id="KW-0012">Acyltransferase</keyword>
<evidence type="ECO:0000259" key="9">
    <source>
        <dbReference type="Pfam" id="PF01515"/>
    </source>
</evidence>
<dbReference type="GeneID" id="77845638"/>
<keyword evidence="13" id="KW-1185">Reference proteome</keyword>
<evidence type="ECO:0000313" key="12">
    <source>
        <dbReference type="Proteomes" id="UP000031546"/>
    </source>
</evidence>
<dbReference type="OrthoDB" id="9805787at2"/>
<evidence type="ECO:0000256" key="2">
    <source>
        <dbReference type="ARBA" id="ARBA00004989"/>
    </source>
</evidence>
<dbReference type="InterPro" id="IPR012147">
    <property type="entry name" value="P_Ac_Bu_trans"/>
</dbReference>
<dbReference type="UniPathway" id="UPA00340">
    <property type="reaction ID" value="UER00459"/>
</dbReference>
<evidence type="ECO:0000256" key="7">
    <source>
        <dbReference type="ARBA" id="ARBA00023315"/>
    </source>
</evidence>
<dbReference type="EMBL" id="JXII01000007">
    <property type="protein sequence ID" value="KIH70344.1"/>
    <property type="molecule type" value="Genomic_DNA"/>
</dbReference>
<evidence type="ECO:0000256" key="4">
    <source>
        <dbReference type="ARBA" id="ARBA00012707"/>
    </source>
</evidence>
<dbReference type="AlphaFoldDB" id="A0A0C2HFC1"/>
<evidence type="ECO:0000313" key="11">
    <source>
        <dbReference type="EMBL" id="MDB0580886.1"/>
    </source>
</evidence>
<dbReference type="Gene3D" id="3.40.50.10750">
    <property type="entry name" value="Isocitrate/Isopropylmalate dehydrogenase-like"/>
    <property type="match status" value="1"/>
</dbReference>
<dbReference type="SUPFAM" id="SSF53659">
    <property type="entry name" value="Isocitrate/Isopropylmalate dehydrogenase-like"/>
    <property type="match status" value="1"/>
</dbReference>
<comment type="similarity">
    <text evidence="3">Belongs to the phosphate acetyltransferase and butyryltransferase family.</text>
</comment>
<dbReference type="PIRSF" id="PIRSF000428">
    <property type="entry name" value="P_Ac_trans"/>
    <property type="match status" value="1"/>
</dbReference>
<evidence type="ECO:0000313" key="10">
    <source>
        <dbReference type="EMBL" id="KIH70344.1"/>
    </source>
</evidence>
<proteinExistence type="inferred from homology"/>
<dbReference type="RefSeq" id="WP_040106250.1">
    <property type="nucleotide sequence ID" value="NZ_JABEVU030000001.1"/>
</dbReference>
<keyword evidence="6 11" id="KW-0808">Transferase</keyword>
<reference evidence="11" key="2">
    <citation type="submission" date="2020-04" db="EMBL/GenBank/DDBJ databases">
        <authorList>
            <person name="Tanveer F."/>
            <person name="Xie Y."/>
            <person name="Shinwari Z.K."/>
        </authorList>
    </citation>
    <scope>NUCLEOTIDE SEQUENCE</scope>
    <source>
        <strain evidence="11">MOSEL-ME25</strain>
    </source>
</reference>
<evidence type="ECO:0000256" key="6">
    <source>
        <dbReference type="ARBA" id="ARBA00022679"/>
    </source>
</evidence>
<evidence type="ECO:0000256" key="1">
    <source>
        <dbReference type="ARBA" id="ARBA00000705"/>
    </source>
</evidence>
<organism evidence="10 12">
    <name type="scientific">Salinicoccus roseus</name>
    <dbReference type="NCBI Taxonomy" id="45670"/>
    <lineage>
        <taxon>Bacteria</taxon>
        <taxon>Bacillati</taxon>
        <taxon>Bacillota</taxon>
        <taxon>Bacilli</taxon>
        <taxon>Bacillales</taxon>
        <taxon>Staphylococcaceae</taxon>
        <taxon>Salinicoccus</taxon>
    </lineage>
</organism>
<dbReference type="InterPro" id="IPR050500">
    <property type="entry name" value="Phos_Acetyltrans/Butyryltrans"/>
</dbReference>
<name>A0A0C2HFC1_9STAP</name>
<comment type="catalytic activity">
    <reaction evidence="1">
        <text>acetyl-CoA + phosphate = acetyl phosphate + CoA</text>
        <dbReference type="Rhea" id="RHEA:19521"/>
        <dbReference type="ChEBI" id="CHEBI:22191"/>
        <dbReference type="ChEBI" id="CHEBI:43474"/>
        <dbReference type="ChEBI" id="CHEBI:57287"/>
        <dbReference type="ChEBI" id="CHEBI:57288"/>
        <dbReference type="EC" id="2.3.1.8"/>
    </reaction>
</comment>
<dbReference type="InterPro" id="IPR004614">
    <property type="entry name" value="P_AcTrfase"/>
</dbReference>
<dbReference type="EC" id="2.3.1.8" evidence="4"/>
<dbReference type="GO" id="GO:0008959">
    <property type="term" value="F:phosphate acetyltransferase activity"/>
    <property type="evidence" value="ECO:0007669"/>
    <property type="project" value="UniProtKB-EC"/>
</dbReference>
<evidence type="ECO:0000313" key="13">
    <source>
        <dbReference type="Proteomes" id="UP000527860"/>
    </source>
</evidence>
<comment type="pathway">
    <text evidence="2">Metabolic intermediate biosynthesis; acetyl-CoA biosynthesis; acetyl-CoA from acetate: step 2/2.</text>
</comment>
<protein>
    <recommendedName>
        <fullName evidence="5">Phosphate acetyltransferase</fullName>
        <ecNumber evidence="4">2.3.1.8</ecNumber>
    </recommendedName>
    <alternativeName>
        <fullName evidence="8">Phosphotransacetylase</fullName>
    </alternativeName>
</protein>
<dbReference type="Proteomes" id="UP000031546">
    <property type="component" value="Unassembled WGS sequence"/>
</dbReference>
<evidence type="ECO:0000256" key="3">
    <source>
        <dbReference type="ARBA" id="ARBA00005656"/>
    </source>
</evidence>
<dbReference type="NCBIfam" id="NF007233">
    <property type="entry name" value="PRK09653.1"/>
    <property type="match status" value="1"/>
</dbReference>
<reference evidence="11" key="3">
    <citation type="submission" date="2022-12" db="EMBL/GenBank/DDBJ databases">
        <title>Genome analysis and biological profiling of marine Salinicoccus roseus MOSEL-ME25.</title>
        <authorList>
            <person name="Mirza F.T."/>
            <person name="Xie Y."/>
            <person name="Shinwari Z.K."/>
        </authorList>
    </citation>
    <scope>NUCLEOTIDE SEQUENCE</scope>
    <source>
        <strain evidence="11">MOSEL-ME25</strain>
    </source>
</reference>
<gene>
    <name evidence="10" type="primary">eutD</name>
    <name evidence="11" type="synonym">pta</name>
    <name evidence="11" type="ORF">F7P68_0010100</name>
    <name evidence="10" type="ORF">SN16_08725</name>
</gene>
<dbReference type="PANTHER" id="PTHR43356:SF3">
    <property type="entry name" value="PHOSPHATE ACETYLTRANSFERASE"/>
    <property type="match status" value="1"/>
</dbReference>
<reference evidence="10 12" key="1">
    <citation type="submission" date="2015-01" db="EMBL/GenBank/DDBJ databases">
        <title>Genome sequences of high lactate-tolerant strain Salinicoccus roseus W12 with industrial interest.</title>
        <authorList>
            <person name="Wang H."/>
            <person name="Yu B."/>
        </authorList>
    </citation>
    <scope>NUCLEOTIDE SEQUENCE [LARGE SCALE GENOMIC DNA]</scope>
    <source>
        <strain evidence="10 12">W12</strain>
    </source>
</reference>